<evidence type="ECO:0000256" key="3">
    <source>
        <dbReference type="ARBA" id="ARBA00022528"/>
    </source>
</evidence>
<dbReference type="Gene3D" id="3.40.50.1820">
    <property type="entry name" value="alpha/beta hydrolase"/>
    <property type="match status" value="1"/>
</dbReference>
<evidence type="ECO:0000256" key="8">
    <source>
        <dbReference type="ARBA" id="ARBA00023098"/>
    </source>
</evidence>
<sequence length="419" mass="46910">MTIMKLPPNLLSFTSSPATTLFRQQIEPQNLSFSHDSSDSSSSIMSSSSSSTTQFNKLGKKWMEYQGLSDWDSLLDPLDDNLRSEILRYGNFVEAAYKSFNSEPSSSPSYAATEACSFPKNKLSDCCGYKVTKHLHATSGIELPRWVEKAPSWVAPRSSNIGYIAVCDNEQELKRLGRRDVVIAYRGTKTCLEWLENLRSNLTHVIPPKYQNKDHGTMVQSGFLSLYTSAACDSLSLQQMVREEIHRILETYSGEALSFTLTGHSLGAALAILTAYDIKTAFGLKDQTPMVTVISFGGPRVGNWRFRQEVEKQGTKVLRIVNSDDLVTKVPGFVFEGDDDVADGRGTHVASWVKKRLEDAQWTYAEVGMELRLCSRDSPYLRRTNAATCHDLNTYLHLIDGFVSSTCPFKATAKRFLRR</sequence>
<comment type="subcellular location">
    <subcellularLocation>
        <location evidence="1">Plastid</location>
        <location evidence="1">Chloroplast</location>
    </subcellularLocation>
</comment>
<evidence type="ECO:0000256" key="9">
    <source>
        <dbReference type="SAM" id="MobiDB-lite"/>
    </source>
</evidence>
<keyword evidence="6" id="KW-0809">Transit peptide</keyword>
<dbReference type="InterPro" id="IPR029058">
    <property type="entry name" value="AB_hydrolase_fold"/>
</dbReference>
<dbReference type="CDD" id="cd00519">
    <property type="entry name" value="Lipase_3"/>
    <property type="match status" value="1"/>
</dbReference>
<evidence type="ECO:0000256" key="2">
    <source>
        <dbReference type="ARBA" id="ARBA00010701"/>
    </source>
</evidence>
<dbReference type="PANTHER" id="PTHR31403">
    <property type="entry name" value="PHOSPHOLIPASE A1-IBETA2, CHLOROPLASTIC"/>
    <property type="match status" value="1"/>
</dbReference>
<keyword evidence="7" id="KW-0442">Lipid degradation</keyword>
<keyword evidence="4" id="KW-0934">Plastid</keyword>
<comment type="similarity">
    <text evidence="2">Belongs to the AB hydrolase superfamily. Lipase family.</text>
</comment>
<proteinExistence type="inferred from homology"/>
<dbReference type="PANTHER" id="PTHR31403:SF54">
    <property type="entry name" value="PHOSPHOLIPASE A(1) DAD1, CHLOROPLASTIC"/>
    <property type="match status" value="1"/>
</dbReference>
<keyword evidence="8" id="KW-0443">Lipid metabolism</keyword>
<dbReference type="GO" id="GO:0016042">
    <property type="term" value="P:lipid catabolic process"/>
    <property type="evidence" value="ECO:0007669"/>
    <property type="project" value="UniProtKB-KW"/>
</dbReference>
<evidence type="ECO:0000313" key="11">
    <source>
        <dbReference type="EMBL" id="KAK4269916.1"/>
    </source>
</evidence>
<dbReference type="EMBL" id="JAWXYG010000006">
    <property type="protein sequence ID" value="KAK4269916.1"/>
    <property type="molecule type" value="Genomic_DNA"/>
</dbReference>
<organism evidence="11 12">
    <name type="scientific">Acacia crassicarpa</name>
    <name type="common">northern wattle</name>
    <dbReference type="NCBI Taxonomy" id="499986"/>
    <lineage>
        <taxon>Eukaryota</taxon>
        <taxon>Viridiplantae</taxon>
        <taxon>Streptophyta</taxon>
        <taxon>Embryophyta</taxon>
        <taxon>Tracheophyta</taxon>
        <taxon>Spermatophyta</taxon>
        <taxon>Magnoliopsida</taxon>
        <taxon>eudicotyledons</taxon>
        <taxon>Gunneridae</taxon>
        <taxon>Pentapetalae</taxon>
        <taxon>rosids</taxon>
        <taxon>fabids</taxon>
        <taxon>Fabales</taxon>
        <taxon>Fabaceae</taxon>
        <taxon>Caesalpinioideae</taxon>
        <taxon>mimosoid clade</taxon>
        <taxon>Acacieae</taxon>
        <taxon>Acacia</taxon>
    </lineage>
</organism>
<evidence type="ECO:0000313" key="12">
    <source>
        <dbReference type="Proteomes" id="UP001293593"/>
    </source>
</evidence>
<reference evidence="11" key="1">
    <citation type="submission" date="2023-10" db="EMBL/GenBank/DDBJ databases">
        <title>Chromosome-level genome of the transformable northern wattle, Acacia crassicarpa.</title>
        <authorList>
            <person name="Massaro I."/>
            <person name="Sinha N.R."/>
            <person name="Poethig S."/>
            <person name="Leichty A.R."/>
        </authorList>
    </citation>
    <scope>NUCLEOTIDE SEQUENCE</scope>
    <source>
        <strain evidence="11">Acra3RX</strain>
        <tissue evidence="11">Leaf</tissue>
    </source>
</reference>
<protein>
    <recommendedName>
        <fullName evidence="10">Fungal lipase-type domain-containing protein</fullName>
    </recommendedName>
</protein>
<keyword evidence="12" id="KW-1185">Reference proteome</keyword>
<evidence type="ECO:0000259" key="10">
    <source>
        <dbReference type="Pfam" id="PF01764"/>
    </source>
</evidence>
<evidence type="ECO:0000256" key="1">
    <source>
        <dbReference type="ARBA" id="ARBA00004229"/>
    </source>
</evidence>
<evidence type="ECO:0000256" key="7">
    <source>
        <dbReference type="ARBA" id="ARBA00022963"/>
    </source>
</evidence>
<dbReference type="GO" id="GO:0008970">
    <property type="term" value="F:phospholipase A1 activity"/>
    <property type="evidence" value="ECO:0007669"/>
    <property type="project" value="UniProtKB-ARBA"/>
</dbReference>
<name>A0AAE1JGC9_9FABA</name>
<dbReference type="Pfam" id="PF01764">
    <property type="entry name" value="Lipase_3"/>
    <property type="match status" value="1"/>
</dbReference>
<gene>
    <name evidence="11" type="ORF">QN277_023012</name>
</gene>
<dbReference type="GO" id="GO:0047714">
    <property type="term" value="F:galactolipase activity"/>
    <property type="evidence" value="ECO:0007669"/>
    <property type="project" value="UniProtKB-ARBA"/>
</dbReference>
<dbReference type="InterPro" id="IPR002921">
    <property type="entry name" value="Fungal_lipase-type"/>
</dbReference>
<dbReference type="GO" id="GO:0009507">
    <property type="term" value="C:chloroplast"/>
    <property type="evidence" value="ECO:0007669"/>
    <property type="project" value="UniProtKB-SubCell"/>
</dbReference>
<keyword evidence="3" id="KW-0150">Chloroplast</keyword>
<dbReference type="Proteomes" id="UP001293593">
    <property type="component" value="Unassembled WGS sequence"/>
</dbReference>
<keyword evidence="5" id="KW-0378">Hydrolase</keyword>
<accession>A0AAE1JGC9</accession>
<dbReference type="SUPFAM" id="SSF53474">
    <property type="entry name" value="alpha/beta-Hydrolases"/>
    <property type="match status" value="1"/>
</dbReference>
<comment type="caution">
    <text evidence="11">The sequence shown here is derived from an EMBL/GenBank/DDBJ whole genome shotgun (WGS) entry which is preliminary data.</text>
</comment>
<evidence type="ECO:0000256" key="4">
    <source>
        <dbReference type="ARBA" id="ARBA00022640"/>
    </source>
</evidence>
<evidence type="ECO:0000256" key="6">
    <source>
        <dbReference type="ARBA" id="ARBA00022946"/>
    </source>
</evidence>
<feature type="domain" description="Fungal lipase-type" evidence="10">
    <location>
        <begin position="182"/>
        <end position="333"/>
    </location>
</feature>
<evidence type="ECO:0000256" key="5">
    <source>
        <dbReference type="ARBA" id="ARBA00022801"/>
    </source>
</evidence>
<feature type="region of interest" description="Disordered" evidence="9">
    <location>
        <begin position="32"/>
        <end position="51"/>
    </location>
</feature>
<dbReference type="AlphaFoldDB" id="A0AAE1JGC9"/>